<dbReference type="InterPro" id="IPR000836">
    <property type="entry name" value="PRTase_dom"/>
</dbReference>
<dbReference type="Gene3D" id="3.40.50.2020">
    <property type="match status" value="2"/>
</dbReference>
<dbReference type="SUPFAM" id="SSF53271">
    <property type="entry name" value="PRTase-like"/>
    <property type="match status" value="2"/>
</dbReference>
<dbReference type="GO" id="GO:0006015">
    <property type="term" value="P:5-phosphoribose 1-diphosphate biosynthetic process"/>
    <property type="evidence" value="ECO:0007669"/>
    <property type="project" value="TreeGrafter"/>
</dbReference>
<keyword evidence="3" id="KW-0545">Nucleotide biosynthesis</keyword>
<dbReference type="GO" id="GO:0000287">
    <property type="term" value="F:magnesium ion binding"/>
    <property type="evidence" value="ECO:0007669"/>
    <property type="project" value="InterPro"/>
</dbReference>
<reference evidence="9" key="1">
    <citation type="submission" date="2011-09" db="EMBL/GenBank/DDBJ databases">
        <title>The permanent draft genome of Mucilaginibacter paludis DSM 18603.</title>
        <authorList>
            <consortium name="US DOE Joint Genome Institute (JGI-PGF)"/>
            <person name="Lucas S."/>
            <person name="Han J."/>
            <person name="Lapidus A."/>
            <person name="Bruce D."/>
            <person name="Goodwin L."/>
            <person name="Pitluck S."/>
            <person name="Peters L."/>
            <person name="Kyrpides N."/>
            <person name="Mavromatis K."/>
            <person name="Ivanova N."/>
            <person name="Mikhailova N."/>
            <person name="Held B."/>
            <person name="Detter J.C."/>
            <person name="Tapia R."/>
            <person name="Han C."/>
            <person name="Land M."/>
            <person name="Hauser L."/>
            <person name="Markowitz V."/>
            <person name="Cheng J.-F."/>
            <person name="Hugenholtz P."/>
            <person name="Woyke T."/>
            <person name="Wu D."/>
            <person name="Tindall B."/>
            <person name="Brambilla E."/>
            <person name="Klenk H.-P."/>
            <person name="Eisen J.A."/>
        </authorList>
    </citation>
    <scope>NUCLEOTIDE SEQUENCE [LARGE SCALE GENOMIC DNA]</scope>
    <source>
        <strain evidence="9">DSM 18603</strain>
    </source>
</reference>
<dbReference type="Pfam" id="PF14572">
    <property type="entry name" value="Pribosyl_synth"/>
    <property type="match status" value="1"/>
</dbReference>
<evidence type="ECO:0000256" key="2">
    <source>
        <dbReference type="ARBA" id="ARBA00022679"/>
    </source>
</evidence>
<dbReference type="GO" id="GO:0005737">
    <property type="term" value="C:cytoplasm"/>
    <property type="evidence" value="ECO:0007669"/>
    <property type="project" value="TreeGrafter"/>
</dbReference>
<dbReference type="Pfam" id="PF13793">
    <property type="entry name" value="Pribosyltran_N"/>
    <property type="match status" value="1"/>
</dbReference>
<evidence type="ECO:0000256" key="5">
    <source>
        <dbReference type="ARBA" id="ARBA00022777"/>
    </source>
</evidence>
<dbReference type="PANTHER" id="PTHR10210">
    <property type="entry name" value="RIBOSE-PHOSPHATE DIPHOSPHOKINASE FAMILY MEMBER"/>
    <property type="match status" value="1"/>
</dbReference>
<dbReference type="GO" id="GO:0002189">
    <property type="term" value="C:ribose phosphate diphosphokinase complex"/>
    <property type="evidence" value="ECO:0007669"/>
    <property type="project" value="TreeGrafter"/>
</dbReference>
<dbReference type="AlphaFoldDB" id="H1YCY1"/>
<dbReference type="GO" id="GO:0006164">
    <property type="term" value="P:purine nucleotide biosynthetic process"/>
    <property type="evidence" value="ECO:0007669"/>
    <property type="project" value="TreeGrafter"/>
</dbReference>
<evidence type="ECO:0000259" key="8">
    <source>
        <dbReference type="Pfam" id="PF13793"/>
    </source>
</evidence>
<accession>H1YCY1</accession>
<dbReference type="GO" id="GO:0005524">
    <property type="term" value="F:ATP binding"/>
    <property type="evidence" value="ECO:0007669"/>
    <property type="project" value="UniProtKB-KW"/>
</dbReference>
<evidence type="ECO:0000256" key="4">
    <source>
        <dbReference type="ARBA" id="ARBA00022741"/>
    </source>
</evidence>
<keyword evidence="2" id="KW-0808">Transferase</keyword>
<dbReference type="EC" id="2.7.6.1" evidence="1"/>
<name>H1YCY1_9SPHI</name>
<proteinExistence type="predicted"/>
<gene>
    <name evidence="9" type="ORF">Mucpa_0978</name>
</gene>
<dbReference type="InterPro" id="IPR029057">
    <property type="entry name" value="PRTase-like"/>
</dbReference>
<dbReference type="HOGENOM" id="CLU_033546_2_2_10"/>
<keyword evidence="5" id="KW-0418">Kinase</keyword>
<evidence type="ECO:0000313" key="9">
    <source>
        <dbReference type="EMBL" id="EHQ25152.1"/>
    </source>
</evidence>
<keyword evidence="4" id="KW-0547">Nucleotide-binding</keyword>
<dbReference type="InterPro" id="IPR029099">
    <property type="entry name" value="Pribosyltran_N"/>
</dbReference>
<organism evidence="9 10">
    <name type="scientific">Mucilaginibacter paludis DSM 18603</name>
    <dbReference type="NCBI Taxonomy" id="714943"/>
    <lineage>
        <taxon>Bacteria</taxon>
        <taxon>Pseudomonadati</taxon>
        <taxon>Bacteroidota</taxon>
        <taxon>Sphingobacteriia</taxon>
        <taxon>Sphingobacteriales</taxon>
        <taxon>Sphingobacteriaceae</taxon>
        <taxon>Mucilaginibacter</taxon>
    </lineage>
</organism>
<dbReference type="NCBIfam" id="TIGR01251">
    <property type="entry name" value="ribP_PPkin"/>
    <property type="match status" value="1"/>
</dbReference>
<dbReference type="RefSeq" id="WP_008504808.1">
    <property type="nucleotide sequence ID" value="NZ_CM001403.1"/>
</dbReference>
<evidence type="ECO:0000256" key="6">
    <source>
        <dbReference type="ARBA" id="ARBA00022840"/>
    </source>
</evidence>
<dbReference type="InterPro" id="IPR005946">
    <property type="entry name" value="Rib-P_diPkinase"/>
</dbReference>
<keyword evidence="10" id="KW-1185">Reference proteome</keyword>
<dbReference type="Proteomes" id="UP000002774">
    <property type="component" value="Chromosome"/>
</dbReference>
<dbReference type="SMART" id="SM01400">
    <property type="entry name" value="Pribosyltran_N"/>
    <property type="match status" value="1"/>
</dbReference>
<dbReference type="GO" id="GO:0016301">
    <property type="term" value="F:kinase activity"/>
    <property type="evidence" value="ECO:0007669"/>
    <property type="project" value="UniProtKB-KW"/>
</dbReference>
<comment type="catalytic activity">
    <reaction evidence="7">
        <text>D-ribose 5-phosphate + ATP = 5-phospho-alpha-D-ribose 1-diphosphate + AMP + H(+)</text>
        <dbReference type="Rhea" id="RHEA:15609"/>
        <dbReference type="ChEBI" id="CHEBI:15378"/>
        <dbReference type="ChEBI" id="CHEBI:30616"/>
        <dbReference type="ChEBI" id="CHEBI:58017"/>
        <dbReference type="ChEBI" id="CHEBI:78346"/>
        <dbReference type="ChEBI" id="CHEBI:456215"/>
        <dbReference type="EC" id="2.7.6.1"/>
    </reaction>
</comment>
<dbReference type="GO" id="GO:0004749">
    <property type="term" value="F:ribose phosphate diphosphokinase activity"/>
    <property type="evidence" value="ECO:0007669"/>
    <property type="project" value="UniProtKB-EC"/>
</dbReference>
<dbReference type="PANTHER" id="PTHR10210:SF32">
    <property type="entry name" value="RIBOSE-PHOSPHATE PYROPHOSPHOKINASE 2"/>
    <property type="match status" value="1"/>
</dbReference>
<evidence type="ECO:0000313" key="10">
    <source>
        <dbReference type="Proteomes" id="UP000002774"/>
    </source>
</evidence>
<protein>
    <recommendedName>
        <fullName evidence="1">ribose-phosphate diphosphokinase</fullName>
        <ecNumber evidence="1">2.7.6.1</ecNumber>
    </recommendedName>
</protein>
<dbReference type="EMBL" id="CM001403">
    <property type="protein sequence ID" value="EHQ25152.1"/>
    <property type="molecule type" value="Genomic_DNA"/>
</dbReference>
<keyword evidence="6" id="KW-0067">ATP-binding</keyword>
<dbReference type="eggNOG" id="COG0462">
    <property type="taxonomic scope" value="Bacteria"/>
</dbReference>
<feature type="domain" description="Ribose-phosphate pyrophosphokinase N-terminal" evidence="8">
    <location>
        <begin position="5"/>
        <end position="115"/>
    </location>
</feature>
<evidence type="ECO:0000256" key="3">
    <source>
        <dbReference type="ARBA" id="ARBA00022727"/>
    </source>
</evidence>
<dbReference type="CDD" id="cd06223">
    <property type="entry name" value="PRTases_typeI"/>
    <property type="match status" value="1"/>
</dbReference>
<dbReference type="OrthoDB" id="643885at2"/>
<dbReference type="STRING" id="714943.Mucpa_0978"/>
<evidence type="ECO:0000256" key="7">
    <source>
        <dbReference type="ARBA" id="ARBA00049535"/>
    </source>
</evidence>
<evidence type="ECO:0000256" key="1">
    <source>
        <dbReference type="ARBA" id="ARBA00013247"/>
    </source>
</evidence>
<sequence length="302" mass="32969">MKKILFHISDYQYLAEKVLATGSFEKGELEVSSFSDGERYQRILTDIDGRDIVLIGGTVSDGATLELFDLASSLVSYGANSLTLVVPYFGYSTMERAVLPGEIVTAKTRARLLSAIPRSNKGNKLLLFDLHSEGIQYYFEHDIYPVHVYCKDIVLQAALQYGGDNFVMASTDAGRAKWVESLANDLGVNAAFILKRRLKGDHTEVSAINADVSGKTVIIYDDMIRSGGSIVNAAQTYKNAGAAAIYVITTHGLFVNDGIRKLKESGLIKKLICTDSHVHTANIQDDFVDVRSLAGLICAEIS</sequence>